<dbReference type="KEGG" id="fax:FUAX_48220"/>
<gene>
    <name evidence="3" type="ORF">FUAX_48220</name>
</gene>
<dbReference type="AlphaFoldDB" id="A0AAU9DIJ7"/>
<reference evidence="3 4" key="1">
    <citation type="submission" date="2021-12" db="EMBL/GenBank/DDBJ databases">
        <title>Genome sequencing of bacteria with rrn-lacking chromosome and rrn-plasmid.</title>
        <authorList>
            <person name="Anda M."/>
            <person name="Iwasaki W."/>
        </authorList>
    </citation>
    <scope>NUCLEOTIDE SEQUENCE [LARGE SCALE GENOMIC DNA]</scope>
    <source>
        <strain evidence="3 4">DSM 100852</strain>
        <plasmid evidence="3 4">pFA4</plasmid>
    </source>
</reference>
<feature type="chain" id="PRO_5043795913" description="FAS1 domain-containing protein" evidence="1">
    <location>
        <begin position="23"/>
        <end position="490"/>
    </location>
</feature>
<dbReference type="SUPFAM" id="SSF82153">
    <property type="entry name" value="FAS1 domain"/>
    <property type="match status" value="2"/>
</dbReference>
<dbReference type="PROSITE" id="PS50213">
    <property type="entry name" value="FAS1"/>
    <property type="match status" value="2"/>
</dbReference>
<dbReference type="EMBL" id="AP025318">
    <property type="protein sequence ID" value="BDD12390.1"/>
    <property type="molecule type" value="Genomic_DNA"/>
</dbReference>
<feature type="domain" description="FAS1" evidence="2">
    <location>
        <begin position="39"/>
        <end position="176"/>
    </location>
</feature>
<feature type="signal peptide" evidence="1">
    <location>
        <begin position="1"/>
        <end position="22"/>
    </location>
</feature>
<keyword evidence="1" id="KW-0732">Signal</keyword>
<feature type="domain" description="FAS1" evidence="2">
    <location>
        <begin position="180"/>
        <end position="335"/>
    </location>
</feature>
<dbReference type="Gene3D" id="2.30.180.10">
    <property type="entry name" value="FAS1 domain"/>
    <property type="match status" value="2"/>
</dbReference>
<protein>
    <recommendedName>
        <fullName evidence="2">FAS1 domain-containing protein</fullName>
    </recommendedName>
</protein>
<dbReference type="InterPro" id="IPR000782">
    <property type="entry name" value="FAS1_domain"/>
</dbReference>
<geneLocation type="plasmid" evidence="3 4">
    <name>pFA4</name>
</geneLocation>
<evidence type="ECO:0000313" key="4">
    <source>
        <dbReference type="Proteomes" id="UP001348817"/>
    </source>
</evidence>
<dbReference type="Proteomes" id="UP001348817">
    <property type="component" value="Plasmid pFA4"/>
</dbReference>
<accession>A0AAU9DIJ7</accession>
<dbReference type="InterPro" id="IPR050904">
    <property type="entry name" value="Adhesion/Biosynth-related"/>
</dbReference>
<proteinExistence type="predicted"/>
<evidence type="ECO:0000313" key="3">
    <source>
        <dbReference type="EMBL" id="BDD12390.1"/>
    </source>
</evidence>
<evidence type="ECO:0000259" key="2">
    <source>
        <dbReference type="PROSITE" id="PS50213"/>
    </source>
</evidence>
<sequence>MKKYLRHYSWVLSLFGLWYATACDTKLDDEFPTDIETLTITQYLEQDGEHSFELFLKMLDRSKIGSVVGAYGSFTCFAPDDDAVNEYLKTRDYSTVDDIPEDLLRLLVEGHITNTEHLAQTLSQGAMADTTLAGKFITVAFGEGGLENITLSGTAKIVKRDVKCSNGLVHVVDGVIRPISDEADGVLERRGDFGIFVKALRETKVLEHLAEAKLKYSLFAEPDAVFAEAGIADYEALKAKYSAGGDVSDPANGLYKFVAYHFLKNDWFTSDLTTYQENAYQTFNGEMLRIDRGSRLLLNPKYDERGRITENIFIDEVNIDLQSANGVIFELDNVMEEQTPEPFVFYSDFFRVPEFRHTFRTGAVYTVDEVERWSALGLTDIYVSGGGSLGSQVIFQTYGGWFEFVTHVVPKGKHKVAIKFRAVNEDNVGSFYVGIDGQRSSRIIDGRTDSGYLEFGTYTFEENSTHVFRIESVRPGRAFIDDIRFTPVTE</sequence>
<organism evidence="3 4">
    <name type="scientific">Fulvitalea axinellae</name>
    <dbReference type="NCBI Taxonomy" id="1182444"/>
    <lineage>
        <taxon>Bacteria</taxon>
        <taxon>Pseudomonadati</taxon>
        <taxon>Bacteroidota</taxon>
        <taxon>Cytophagia</taxon>
        <taxon>Cytophagales</taxon>
        <taxon>Persicobacteraceae</taxon>
        <taxon>Fulvitalea</taxon>
    </lineage>
</organism>
<dbReference type="Pfam" id="PF02469">
    <property type="entry name" value="Fasciclin"/>
    <property type="match status" value="2"/>
</dbReference>
<keyword evidence="4" id="KW-1185">Reference proteome</keyword>
<dbReference type="InterPro" id="IPR036378">
    <property type="entry name" value="FAS1_dom_sf"/>
</dbReference>
<keyword evidence="3" id="KW-0614">Plasmid</keyword>
<evidence type="ECO:0000256" key="1">
    <source>
        <dbReference type="SAM" id="SignalP"/>
    </source>
</evidence>
<name>A0AAU9DIJ7_9BACT</name>
<dbReference type="RefSeq" id="WP_338395740.1">
    <property type="nucleotide sequence ID" value="NZ_AP025318.1"/>
</dbReference>
<dbReference type="SMART" id="SM00554">
    <property type="entry name" value="FAS1"/>
    <property type="match status" value="1"/>
</dbReference>
<dbReference type="PANTHER" id="PTHR10900">
    <property type="entry name" value="PERIOSTIN-RELATED"/>
    <property type="match status" value="1"/>
</dbReference>
<dbReference type="PANTHER" id="PTHR10900:SF77">
    <property type="entry name" value="FI19380P1"/>
    <property type="match status" value="1"/>
</dbReference>